<evidence type="ECO:0000313" key="4">
    <source>
        <dbReference type="Proteomes" id="UP000199136"/>
    </source>
</evidence>
<proteinExistence type="predicted"/>
<dbReference type="EMBL" id="FOXW01000010">
    <property type="protein sequence ID" value="SFQ45856.1"/>
    <property type="molecule type" value="Genomic_DNA"/>
</dbReference>
<keyword evidence="2" id="KW-0732">Signal</keyword>
<feature type="signal peptide" evidence="2">
    <location>
        <begin position="1"/>
        <end position="19"/>
    </location>
</feature>
<dbReference type="AlphaFoldDB" id="A0A1I5YNN9"/>
<dbReference type="PANTHER" id="PTHR35531">
    <property type="entry name" value="INNER MEMBRANE PROTEIN YBCI-RELATED"/>
    <property type="match status" value="1"/>
</dbReference>
<feature type="transmembrane region" description="Helical" evidence="1">
    <location>
        <begin position="68"/>
        <end position="86"/>
    </location>
</feature>
<name>A0A1I5YNN9_9LACT</name>
<protein>
    <submittedName>
        <fullName evidence="3">Inner membrane protein</fullName>
    </submittedName>
</protein>
<evidence type="ECO:0000256" key="1">
    <source>
        <dbReference type="SAM" id="Phobius"/>
    </source>
</evidence>
<dbReference type="RefSeq" id="WP_143084260.1">
    <property type="nucleotide sequence ID" value="NZ_FOXW01000010.1"/>
</dbReference>
<dbReference type="Pfam" id="PF04307">
    <property type="entry name" value="YdjM"/>
    <property type="match status" value="1"/>
</dbReference>
<gene>
    <name evidence="3" type="ORF">SAMN04488506_2148</name>
</gene>
<dbReference type="STRING" id="82801.SAMN04488506_2148"/>
<reference evidence="3 4" key="1">
    <citation type="submission" date="2016-10" db="EMBL/GenBank/DDBJ databases">
        <authorList>
            <person name="de Groot N.N."/>
        </authorList>
    </citation>
    <scope>NUCLEOTIDE SEQUENCE [LARGE SCALE GENOMIC DNA]</scope>
    <source>
        <strain evidence="3 4">DSM 20581</strain>
    </source>
</reference>
<keyword evidence="4" id="KW-1185">Reference proteome</keyword>
<sequence length="188" mass="21023">MRYKTHLAVTYAVTLPMLASSDALTLGNLAALGVGSLFPDIDHPGSFIGTRMPIISDGMRKLFGHRGIVHSLAGAVFFTVLVRMLLTGLNLPMDWATWFLMGFLAHLVEDSFSKYGIAWLQPIYNKNIQFGFKRIYYTTGGVSELIIFAVASAIILYQIVQLDLFAQLAFPFLEFQNVVEQIKNTYFT</sequence>
<keyword evidence="1" id="KW-1133">Transmembrane helix</keyword>
<organism evidence="3 4">
    <name type="scientific">Desemzia incerta</name>
    <dbReference type="NCBI Taxonomy" id="82801"/>
    <lineage>
        <taxon>Bacteria</taxon>
        <taxon>Bacillati</taxon>
        <taxon>Bacillota</taxon>
        <taxon>Bacilli</taxon>
        <taxon>Lactobacillales</taxon>
        <taxon>Carnobacteriaceae</taxon>
        <taxon>Desemzia</taxon>
    </lineage>
</organism>
<accession>A0A1I5YNN9</accession>
<keyword evidence="1" id="KW-0812">Transmembrane</keyword>
<evidence type="ECO:0000313" key="3">
    <source>
        <dbReference type="EMBL" id="SFQ45856.1"/>
    </source>
</evidence>
<dbReference type="Proteomes" id="UP000199136">
    <property type="component" value="Unassembled WGS sequence"/>
</dbReference>
<dbReference type="PANTHER" id="PTHR35531:SF1">
    <property type="entry name" value="INNER MEMBRANE PROTEIN YBCI-RELATED"/>
    <property type="match status" value="1"/>
</dbReference>
<dbReference type="InterPro" id="IPR007404">
    <property type="entry name" value="YdjM-like"/>
</dbReference>
<dbReference type="OrthoDB" id="5459053at2"/>
<feature type="chain" id="PRO_5038354676" evidence="2">
    <location>
        <begin position="20"/>
        <end position="188"/>
    </location>
</feature>
<keyword evidence="1" id="KW-0472">Membrane</keyword>
<evidence type="ECO:0000256" key="2">
    <source>
        <dbReference type="SAM" id="SignalP"/>
    </source>
</evidence>
<feature type="transmembrane region" description="Helical" evidence="1">
    <location>
        <begin position="135"/>
        <end position="160"/>
    </location>
</feature>